<dbReference type="SUPFAM" id="SSF51126">
    <property type="entry name" value="Pectin lyase-like"/>
    <property type="match status" value="1"/>
</dbReference>
<reference evidence="7" key="1">
    <citation type="submission" date="2022-11" db="EMBL/GenBank/DDBJ databases">
        <title>Complete genome sequence of Methanogenium organophilum DSM 3596.</title>
        <authorList>
            <person name="Chen S.-C."/>
            <person name="Lai S.-J."/>
            <person name="You Y.-T."/>
        </authorList>
    </citation>
    <scope>NUCLEOTIDE SEQUENCE</scope>
    <source>
        <strain evidence="7">DSM 3596</strain>
    </source>
</reference>
<keyword evidence="5" id="KW-0472">Membrane</keyword>
<dbReference type="Pfam" id="PF00069">
    <property type="entry name" value="Pkinase"/>
    <property type="match status" value="1"/>
</dbReference>
<dbReference type="Gene3D" id="3.30.200.20">
    <property type="entry name" value="Phosphorylase Kinase, domain 1"/>
    <property type="match status" value="1"/>
</dbReference>
<gene>
    <name evidence="7" type="ORF">OU421_02565</name>
</gene>
<dbReference type="InterPro" id="IPR011050">
    <property type="entry name" value="Pectin_lyase_fold/virulence"/>
</dbReference>
<dbReference type="KEGG" id="mou:OU421_02565"/>
<dbReference type="RefSeq" id="WP_268187048.1">
    <property type="nucleotide sequence ID" value="NZ_CP113361.1"/>
</dbReference>
<dbReference type="InterPro" id="IPR011009">
    <property type="entry name" value="Kinase-like_dom_sf"/>
</dbReference>
<protein>
    <submittedName>
        <fullName evidence="7">Protein kinase</fullName>
    </submittedName>
</protein>
<dbReference type="InterPro" id="IPR008271">
    <property type="entry name" value="Ser/Thr_kinase_AS"/>
</dbReference>
<dbReference type="GO" id="GO:0005524">
    <property type="term" value="F:ATP binding"/>
    <property type="evidence" value="ECO:0007669"/>
    <property type="project" value="UniProtKB-KW"/>
</dbReference>
<keyword evidence="3 7" id="KW-0418">Kinase</keyword>
<feature type="domain" description="Protein kinase" evidence="6">
    <location>
        <begin position="524"/>
        <end position="779"/>
    </location>
</feature>
<dbReference type="InterPro" id="IPR000719">
    <property type="entry name" value="Prot_kinase_dom"/>
</dbReference>
<dbReference type="Gene3D" id="1.10.510.10">
    <property type="entry name" value="Transferase(Phosphotransferase) domain 1"/>
    <property type="match status" value="1"/>
</dbReference>
<sequence length="779" mass="83408">MRRNEHQTGTRTDRSSGFVRMLLTFLLFAGLLCGIGSAATLTVGADWYGSVSGALAAAVPGDEILVESGTYYEHLNITIPVTITGVDTGGGLPVIMVTDGEAALFVEAGYVTIEQLVISGTVPCGIFVHADNTRITGNTIITAVPGTSVGICVYDADQTLVTENFIEGQRIGIQVSESDGTAVYFNEIDCVTGAISSSPETSWTSPVVTYVYEGTTFEGEVGNNWSGYVGTDAGGDGIGDEPYLVLAPSPDKFEVWDEEEGRGPFERHTLDLMNELTGVVTVEDTAPLISGIDAYTVTVPLVIEDTQEPGPPPNGTGPFEFPRDQEGMTWPAFAFLGSLLAAGLLTVADRRTRHRTVLDRSGHIVPLLTAGYTILAVLCSSAMFLTGFQSLILLGTLPSVNPVLIGLSFLSVAGVILAATTPTERSPRYLLGAYLIVAGIVAIISAALVLYSQGGPGGSVPAVLGVAAVCLGLYHRSRFTTPQVSGDTDERTRIVHEGDPFDETRIMDTQLRDVYFPATLADRYRDVSFIGKGGLARVFRAVRRKDGAVVAVKVPISFDETTGRIFLKEMKLWEGLVHPNIVRICSVNILPVPYVEMEYVSRSLAGVTVPLPPAGAAAIVLDIVHGLMYAHEHGIIHRDIKPHNILLTEDNSAKITDWGLGAVMGDGHESSIVGFSIQYAAPEQIAPRRFGDADTRTDIYQTGIVFYELLTGRRPFDDGGLGEMTDAILSETPAPPSSRVPEAAPWDDVVMRCIAKEKGDRYPSAEAFAEAMHRVLNHP</sequence>
<dbReference type="PROSITE" id="PS50011">
    <property type="entry name" value="PROTEIN_KINASE_DOM"/>
    <property type="match status" value="1"/>
</dbReference>
<dbReference type="Pfam" id="PF05048">
    <property type="entry name" value="NosD"/>
    <property type="match status" value="1"/>
</dbReference>
<proteinExistence type="predicted"/>
<dbReference type="InterPro" id="IPR007742">
    <property type="entry name" value="NosD_dom"/>
</dbReference>
<feature type="transmembrane region" description="Helical" evidence="5">
    <location>
        <begin position="328"/>
        <end position="348"/>
    </location>
</feature>
<dbReference type="SUPFAM" id="SSF56112">
    <property type="entry name" value="Protein kinase-like (PK-like)"/>
    <property type="match status" value="1"/>
</dbReference>
<evidence type="ECO:0000256" key="1">
    <source>
        <dbReference type="ARBA" id="ARBA00022679"/>
    </source>
</evidence>
<dbReference type="SMART" id="SM00220">
    <property type="entry name" value="S_TKc"/>
    <property type="match status" value="1"/>
</dbReference>
<evidence type="ECO:0000256" key="2">
    <source>
        <dbReference type="ARBA" id="ARBA00022741"/>
    </source>
</evidence>
<keyword evidence="4" id="KW-0067">ATP-binding</keyword>
<feature type="transmembrane region" description="Helical" evidence="5">
    <location>
        <begin position="431"/>
        <end position="451"/>
    </location>
</feature>
<dbReference type="EMBL" id="CP113361">
    <property type="protein sequence ID" value="WAI01776.1"/>
    <property type="molecule type" value="Genomic_DNA"/>
</dbReference>
<keyword evidence="5" id="KW-0812">Transmembrane</keyword>
<dbReference type="PANTHER" id="PTHR43289">
    <property type="entry name" value="MITOGEN-ACTIVATED PROTEIN KINASE KINASE KINASE 20-RELATED"/>
    <property type="match status" value="1"/>
</dbReference>
<dbReference type="Gene3D" id="2.160.20.10">
    <property type="entry name" value="Single-stranded right-handed beta-helix, Pectin lyase-like"/>
    <property type="match status" value="1"/>
</dbReference>
<evidence type="ECO:0000313" key="8">
    <source>
        <dbReference type="Proteomes" id="UP001163096"/>
    </source>
</evidence>
<evidence type="ECO:0000313" key="7">
    <source>
        <dbReference type="EMBL" id="WAI01776.1"/>
    </source>
</evidence>
<evidence type="ECO:0000256" key="3">
    <source>
        <dbReference type="ARBA" id="ARBA00022777"/>
    </source>
</evidence>
<keyword evidence="1" id="KW-0808">Transferase</keyword>
<name>A0A9X9S593_METOG</name>
<dbReference type="CDD" id="cd14014">
    <property type="entry name" value="STKc_PknB_like"/>
    <property type="match status" value="1"/>
</dbReference>
<dbReference type="GeneID" id="76833949"/>
<accession>A0A9X9S593</accession>
<keyword evidence="2" id="KW-0547">Nucleotide-binding</keyword>
<dbReference type="PANTHER" id="PTHR43289:SF6">
    <property type="entry name" value="SERINE_THREONINE-PROTEIN KINASE NEKL-3"/>
    <property type="match status" value="1"/>
</dbReference>
<keyword evidence="8" id="KW-1185">Reference proteome</keyword>
<evidence type="ECO:0000256" key="5">
    <source>
        <dbReference type="SAM" id="Phobius"/>
    </source>
</evidence>
<evidence type="ECO:0000256" key="4">
    <source>
        <dbReference type="ARBA" id="ARBA00022840"/>
    </source>
</evidence>
<keyword evidence="5" id="KW-1133">Transmembrane helix</keyword>
<dbReference type="InterPro" id="IPR012334">
    <property type="entry name" value="Pectin_lyas_fold"/>
</dbReference>
<evidence type="ECO:0000259" key="6">
    <source>
        <dbReference type="PROSITE" id="PS50011"/>
    </source>
</evidence>
<dbReference type="Proteomes" id="UP001163096">
    <property type="component" value="Chromosome"/>
</dbReference>
<dbReference type="PROSITE" id="PS00108">
    <property type="entry name" value="PROTEIN_KINASE_ST"/>
    <property type="match status" value="1"/>
</dbReference>
<dbReference type="AlphaFoldDB" id="A0A9X9S593"/>
<feature type="transmembrane region" description="Helical" evidence="5">
    <location>
        <begin position="400"/>
        <end position="419"/>
    </location>
</feature>
<dbReference type="GO" id="GO:0004674">
    <property type="term" value="F:protein serine/threonine kinase activity"/>
    <property type="evidence" value="ECO:0007669"/>
    <property type="project" value="TreeGrafter"/>
</dbReference>
<feature type="transmembrane region" description="Helical" evidence="5">
    <location>
        <begin position="369"/>
        <end position="394"/>
    </location>
</feature>
<organism evidence="7 8">
    <name type="scientific">Methanogenium organophilum</name>
    <dbReference type="NCBI Taxonomy" id="2199"/>
    <lineage>
        <taxon>Archaea</taxon>
        <taxon>Methanobacteriati</taxon>
        <taxon>Methanobacteriota</taxon>
        <taxon>Stenosarchaea group</taxon>
        <taxon>Methanomicrobia</taxon>
        <taxon>Methanomicrobiales</taxon>
        <taxon>Methanomicrobiaceae</taxon>
        <taxon>Methanogenium</taxon>
    </lineage>
</organism>